<dbReference type="Proteomes" id="UP000292402">
    <property type="component" value="Unassembled WGS sequence"/>
</dbReference>
<dbReference type="GO" id="GO:0045944">
    <property type="term" value="P:positive regulation of transcription by RNA polymerase II"/>
    <property type="evidence" value="ECO:0007669"/>
    <property type="project" value="TreeGrafter"/>
</dbReference>
<reference evidence="4" key="1">
    <citation type="journal article" date="2019" name="bioRxiv">
        <title>Genomics, evolutionary history and diagnostics of the Alternaria alternata species group including apple and Asian pear pathotypes.</title>
        <authorList>
            <person name="Armitage A.D."/>
            <person name="Cockerton H.M."/>
            <person name="Sreenivasaprasad S."/>
            <person name="Woodhall J.W."/>
            <person name="Lane C.R."/>
            <person name="Harrison R.J."/>
            <person name="Clarkson J.P."/>
        </authorList>
    </citation>
    <scope>NUCLEOTIDE SEQUENCE [LARGE SCALE GENOMIC DNA]</scope>
    <source>
        <strain evidence="4">FERA 1082</strain>
    </source>
</reference>
<sequence>MSSDLPRSKRFRADSALALASGIALPSRASAAVPTLTYTNSNSNTNSEGQDQLGLFHDDQWQDVFIPVSVGQAPLTSADVNPVASRKRPWSSPLGETADAEWLRTNFPELGPDILQLPSQATAPVIVNPFLSLEPIRHPRLRRYSVPVAIPEDGYIDGLIKVRLNLSRYQQKFHATPRLQKFPWKGPKHGVSLTDQDLRDTLARLPPDFGRGLKLAGMDEKLFEFYRIAICGAVTLIKADNCYLQEVIPIAVKSDCVKHAILALAATYILDYSGEEKVKTAANVHWKRAVHLLNRELQATEKCKPGKENAIVAAMVLFGHNENVNWEATDSGNDCPPWYKATDLAERVLETSDPLHNYHSPGNVQCSRARIMLGNRIALYNIMSEIACPLDEYQVKCSFNWLLEGSERELHRIVGCTGLCPKLMHTFAQITHLSAKLYKDPNRLAARNLGRVIGERLENFEQHSDLSEGYPNRQDLLDSCKLDENGKIFTAVKTVELLAESYVATAQIYLYCRLMRKSRRHPHVQQITDRALWIIERMATSGPFFNGAHAQVRVFVAAIVAVEQRHRDMVRTWFEELCHGTRGNVPPVWRTVQYIWNWLDARHGPSEAASLDASDITQIDSNAEPWWEDLVAEIYRREGKLNLA</sequence>
<dbReference type="Pfam" id="PF11951">
    <property type="entry name" value="Fungal_trans_2"/>
    <property type="match status" value="1"/>
</dbReference>
<proteinExistence type="predicted"/>
<dbReference type="AlphaFoldDB" id="A0A4Q4M3F5"/>
<dbReference type="GO" id="GO:0003700">
    <property type="term" value="F:DNA-binding transcription factor activity"/>
    <property type="evidence" value="ECO:0007669"/>
    <property type="project" value="TreeGrafter"/>
</dbReference>
<gene>
    <name evidence="3" type="ORF">AA0114_g11070</name>
</gene>
<dbReference type="PANTHER" id="PTHR37534">
    <property type="entry name" value="TRANSCRIPTIONAL ACTIVATOR PROTEIN UGA3"/>
    <property type="match status" value="1"/>
</dbReference>
<organism evidence="3 4">
    <name type="scientific">Alternaria tenuissima</name>
    <dbReference type="NCBI Taxonomy" id="119927"/>
    <lineage>
        <taxon>Eukaryota</taxon>
        <taxon>Fungi</taxon>
        <taxon>Dikarya</taxon>
        <taxon>Ascomycota</taxon>
        <taxon>Pezizomycotina</taxon>
        <taxon>Dothideomycetes</taxon>
        <taxon>Pleosporomycetidae</taxon>
        <taxon>Pleosporales</taxon>
        <taxon>Pleosporineae</taxon>
        <taxon>Pleosporaceae</taxon>
        <taxon>Alternaria</taxon>
        <taxon>Alternaria sect. Alternaria</taxon>
        <taxon>Alternaria alternata complex</taxon>
    </lineage>
</organism>
<protein>
    <recommendedName>
        <fullName evidence="5">Transcription factor domain-containing protein</fullName>
    </recommendedName>
</protein>
<name>A0A4Q4M3F5_9PLEO</name>
<evidence type="ECO:0000256" key="2">
    <source>
        <dbReference type="ARBA" id="ARBA00023242"/>
    </source>
</evidence>
<dbReference type="InterPro" id="IPR021858">
    <property type="entry name" value="Fun_TF"/>
</dbReference>
<dbReference type="GO" id="GO:0000976">
    <property type="term" value="F:transcription cis-regulatory region binding"/>
    <property type="evidence" value="ECO:0007669"/>
    <property type="project" value="TreeGrafter"/>
</dbReference>
<evidence type="ECO:0008006" key="5">
    <source>
        <dbReference type="Google" id="ProtNLM"/>
    </source>
</evidence>
<dbReference type="PANTHER" id="PTHR37534:SF7">
    <property type="entry name" value="TRANSCRIPTIONAL ACTIVATOR PROTEIN UGA3"/>
    <property type="match status" value="1"/>
</dbReference>
<evidence type="ECO:0000256" key="1">
    <source>
        <dbReference type="ARBA" id="ARBA00004123"/>
    </source>
</evidence>
<evidence type="ECO:0000313" key="3">
    <source>
        <dbReference type="EMBL" id="RYN40463.1"/>
    </source>
</evidence>
<dbReference type="EMBL" id="PDXA01000054">
    <property type="protein sequence ID" value="RYN40463.1"/>
    <property type="molecule type" value="Genomic_DNA"/>
</dbReference>
<comment type="subcellular location">
    <subcellularLocation>
        <location evidence="1">Nucleus</location>
    </subcellularLocation>
</comment>
<keyword evidence="2" id="KW-0539">Nucleus</keyword>
<evidence type="ECO:0000313" key="4">
    <source>
        <dbReference type="Proteomes" id="UP000292402"/>
    </source>
</evidence>
<accession>A0A4Q4M3F5</accession>
<dbReference type="GO" id="GO:0005634">
    <property type="term" value="C:nucleus"/>
    <property type="evidence" value="ECO:0007669"/>
    <property type="project" value="UniProtKB-SubCell"/>
</dbReference>
<comment type="caution">
    <text evidence="3">The sequence shown here is derived from an EMBL/GenBank/DDBJ whole genome shotgun (WGS) entry which is preliminary data.</text>
</comment>